<name>A0ABW3MJ43_9PSEU</name>
<dbReference type="InterPro" id="IPR014347">
    <property type="entry name" value="Tautomerase/MIF_sf"/>
</dbReference>
<dbReference type="SUPFAM" id="SSF55331">
    <property type="entry name" value="Tautomerase/MIF"/>
    <property type="match status" value="1"/>
</dbReference>
<keyword evidence="2 3" id="KW-0413">Isomerase</keyword>
<dbReference type="PANTHER" id="PTHR35530">
    <property type="entry name" value="TAUTOMERASE-RELATED"/>
    <property type="match status" value="1"/>
</dbReference>
<evidence type="ECO:0000313" key="6">
    <source>
        <dbReference type="Proteomes" id="UP001597045"/>
    </source>
</evidence>
<dbReference type="PANTHER" id="PTHR35530:SF1">
    <property type="entry name" value="2-HYDROXYMUCONATE TAUTOMERASE"/>
    <property type="match status" value="1"/>
</dbReference>
<sequence>MPIVTIKLVDQPTSTEQKQRLIKGVTELLHDVLAKDPDRIYVVIEDVPLENWGAGGISTAQRREAGMSGLCQCGQHDES</sequence>
<gene>
    <name evidence="5" type="ORF">ACFQ1S_36255</name>
</gene>
<protein>
    <recommendedName>
        <fullName evidence="3">Tautomerase</fullName>
        <ecNumber evidence="3">5.3.2.-</ecNumber>
    </recommendedName>
</protein>
<evidence type="ECO:0000256" key="1">
    <source>
        <dbReference type="ARBA" id="ARBA00006723"/>
    </source>
</evidence>
<feature type="domain" description="4-oxalocrotonate tautomerase-like" evidence="4">
    <location>
        <begin position="2"/>
        <end position="59"/>
    </location>
</feature>
<dbReference type="Proteomes" id="UP001597045">
    <property type="component" value="Unassembled WGS sequence"/>
</dbReference>
<organism evidence="5 6">
    <name type="scientific">Kibdelosporangium lantanae</name>
    <dbReference type="NCBI Taxonomy" id="1497396"/>
    <lineage>
        <taxon>Bacteria</taxon>
        <taxon>Bacillati</taxon>
        <taxon>Actinomycetota</taxon>
        <taxon>Actinomycetes</taxon>
        <taxon>Pseudonocardiales</taxon>
        <taxon>Pseudonocardiaceae</taxon>
        <taxon>Kibdelosporangium</taxon>
    </lineage>
</organism>
<comment type="caution">
    <text evidence="5">The sequence shown here is derived from an EMBL/GenBank/DDBJ whole genome shotgun (WGS) entry which is preliminary data.</text>
</comment>
<dbReference type="EMBL" id="JBHTIS010002956">
    <property type="protein sequence ID" value="MFD1050596.1"/>
    <property type="molecule type" value="Genomic_DNA"/>
</dbReference>
<proteinExistence type="inferred from homology"/>
<dbReference type="InterPro" id="IPR018191">
    <property type="entry name" value="4-OT"/>
</dbReference>
<accession>A0ABW3MJ43</accession>
<reference evidence="6" key="1">
    <citation type="journal article" date="2019" name="Int. J. Syst. Evol. Microbiol.">
        <title>The Global Catalogue of Microorganisms (GCM) 10K type strain sequencing project: providing services to taxonomists for standard genome sequencing and annotation.</title>
        <authorList>
            <consortium name="The Broad Institute Genomics Platform"/>
            <consortium name="The Broad Institute Genome Sequencing Center for Infectious Disease"/>
            <person name="Wu L."/>
            <person name="Ma J."/>
        </authorList>
    </citation>
    <scope>NUCLEOTIDE SEQUENCE [LARGE SCALE GENOMIC DNA]</scope>
    <source>
        <strain evidence="6">JCM 31486</strain>
    </source>
</reference>
<dbReference type="NCBIfam" id="TIGR00013">
    <property type="entry name" value="taut"/>
    <property type="match status" value="1"/>
</dbReference>
<dbReference type="EC" id="5.3.2.-" evidence="3"/>
<dbReference type="Gene3D" id="3.30.429.10">
    <property type="entry name" value="Macrophage Migration Inhibitory Factor"/>
    <property type="match status" value="1"/>
</dbReference>
<evidence type="ECO:0000256" key="3">
    <source>
        <dbReference type="RuleBase" id="RU362032"/>
    </source>
</evidence>
<evidence type="ECO:0000259" key="4">
    <source>
        <dbReference type="Pfam" id="PF01361"/>
    </source>
</evidence>
<dbReference type="Pfam" id="PF01361">
    <property type="entry name" value="Tautomerase"/>
    <property type="match status" value="1"/>
</dbReference>
<evidence type="ECO:0000313" key="5">
    <source>
        <dbReference type="EMBL" id="MFD1050596.1"/>
    </source>
</evidence>
<comment type="similarity">
    <text evidence="1 3">Belongs to the 4-oxalocrotonate tautomerase family.</text>
</comment>
<keyword evidence="6" id="KW-1185">Reference proteome</keyword>
<dbReference type="InterPro" id="IPR004370">
    <property type="entry name" value="4-OT-like_dom"/>
</dbReference>
<evidence type="ECO:0000256" key="2">
    <source>
        <dbReference type="ARBA" id="ARBA00023235"/>
    </source>
</evidence>